<dbReference type="PANTHER" id="PTHR34677:SF3">
    <property type="entry name" value="BACTERIAL IG-LIKE DOMAIN-CONTAINING PROTEIN"/>
    <property type="match status" value="1"/>
</dbReference>
<sequence length="1414" mass="147996">MPVVTKPVAGTFVITALPKFEGTAKGGAVVSLYVKDVFLRDVTADVAGKWDFDSTTVPVPDVLPLEDGVNWVQARTTDGPTTSSSTTIVFTVDTHDPVKPTISDPKATPSVNRASLIFRGTAEAGTKVKLLLTNLATPTVETEIAEVTSDVGEKWTFPLPSSPVLAEGAYRLKVRSTDAALRSTESDLRLFTLDDTAPETTIATGPAALVNQTTADFTFTSTEGDVTFECLLDYKALQFEACSASMSYDTLGEGPHILLVRAKDLAGNLDPTPAIHRWEVDSKKPDAPLVTAPQAGTSVATQLPTISGTAEAGSTVTITQTSPSSGTLLGTAVASAGGSWSLAVTPALMDGTTYTVKATATDKALNVSPDSVPHSFKVDVTLPDTTIATTPTSPSNQTTANFTFTSTEGGVTFECLLDDSPLLFETCGASKSYPGLGEGPHVLRVRAKDAAGNLDPTPAIHRWEVDSKKPDAPVVTAPEAGTSVPTQKPTISGTAEAGSTVTITQTSPSSGTLLGTAVASAGGSWSLTVASQLMDGITYTVTATATDKALNVSLPSADLSFTVDVTPPETKLESGPRPAERSDTATFTFSSPPPDATTATFECSLDGAEYATCTSPKVVTGLSEGLHTMRIRARDRAGNLDLSPVTSTWTVDQSALSTLITLKPPPRTNLQTGTFNFASNKTDATYECSLDSPSPGNPTFVTCGTPYITPVLASKLHTLIVRARDSAGNVDETPESYSWTVDAVAPAQPTVTSPAEGSYVTRTTPTLTGKAEVQPEGPVDVQVTVDGNSMGTVKASAAGDWTFTPSSALSQGAHTVFVVAVDIAGNPSAVSDTRNFTVDSIVPDTELVNTPDPLTREPVATFTFTSAEAGVEFDCRLHKNGSPEPALSVCQSPYDSTALADGAYTFSVRARDEAGNVDSTPAVFVWTVDATAPETRIDSKPTTASGGTTNSSDAKFTFGSNELNVTFLCDLNGQGYSVCPINHLLTDLTTGTYTLSVKARDPAGNVDATPEVWIWTVNKDIPDTEMYCDPARAKLNTRDNSFAFTSNKGNDPTITFQCSLNQSTFEDCTSPSKPTVAGDKLHSFRVRALNQFNVPDPEPAECTWTLDTLSPNTVLDQHPAAFEPKSVARFTFGFELPESGGHFECSLGAEPFTACTSPFELSGLADAAYTLRIRAVDEVQNPDGSPATFSWVVDTIAPPVPVMTSPAPGAVLAVTTPVLEGSGEPGSNVVVALRSGPVMGVALVNPAGRWSLTPELALPEGENSLLIRAMDPAGNESETTGEFAVTVDTRAPETGIVAGPDGRVRTTKTTFQFSSSEDGATFECSLDNVEFAACEPEISFDVLEGAHSLQVRSRDRAGNVDASPETRSWRLSLGSDTRTLGGGVSCSSSGGSLPFGMLVGLVGLGLMAARRRRG</sequence>
<gene>
    <name evidence="4" type="ORF">D7V93_12635</name>
</gene>
<feature type="domain" description="Bacterial Ig-like" evidence="3">
    <location>
        <begin position="1213"/>
        <end position="1289"/>
    </location>
</feature>
<dbReference type="Pfam" id="PF17936">
    <property type="entry name" value="Big_6"/>
    <property type="match status" value="1"/>
</dbReference>
<keyword evidence="5" id="KW-1185">Reference proteome</keyword>
<proteinExistence type="predicted"/>
<evidence type="ECO:0000313" key="4">
    <source>
        <dbReference type="EMBL" id="RKH60913.1"/>
    </source>
</evidence>
<feature type="domain" description="Bacterial Ig-like" evidence="3">
    <location>
        <begin position="487"/>
        <end position="564"/>
    </location>
</feature>
<dbReference type="InterPro" id="IPR044016">
    <property type="entry name" value="Big_13"/>
</dbReference>
<reference evidence="5" key="1">
    <citation type="submission" date="2018-09" db="EMBL/GenBank/DDBJ databases">
        <authorList>
            <person name="Livingstone P.G."/>
            <person name="Whitworth D.E."/>
        </authorList>
    </citation>
    <scope>NUCLEOTIDE SEQUENCE [LARGE SCALE GENOMIC DNA]</scope>
    <source>
        <strain evidence="5">CA051B</strain>
    </source>
</reference>
<accession>A0A3A8PX13</accession>
<dbReference type="PANTHER" id="PTHR34677">
    <property type="match status" value="1"/>
</dbReference>
<feature type="region of interest" description="Disordered" evidence="1">
    <location>
        <begin position="471"/>
        <end position="511"/>
    </location>
</feature>
<feature type="domain" description="Bacterial Ig-like" evidence="3">
    <location>
        <begin position="759"/>
        <end position="839"/>
    </location>
</feature>
<dbReference type="Gene3D" id="3.30.420.430">
    <property type="match status" value="1"/>
</dbReference>
<dbReference type="Proteomes" id="UP000272888">
    <property type="component" value="Unassembled WGS sequence"/>
</dbReference>
<evidence type="ECO:0000256" key="1">
    <source>
        <dbReference type="SAM" id="MobiDB-lite"/>
    </source>
</evidence>
<organism evidence="4 5">
    <name type="scientific">Corallococcus llansteffanensis</name>
    <dbReference type="NCBI Taxonomy" id="2316731"/>
    <lineage>
        <taxon>Bacteria</taxon>
        <taxon>Pseudomonadati</taxon>
        <taxon>Myxococcota</taxon>
        <taxon>Myxococcia</taxon>
        <taxon>Myxococcales</taxon>
        <taxon>Cystobacterineae</taxon>
        <taxon>Myxococcaceae</taxon>
        <taxon>Corallococcus</taxon>
    </lineage>
</organism>
<dbReference type="Pfam" id="PF19077">
    <property type="entry name" value="Big_13"/>
    <property type="match status" value="3"/>
</dbReference>
<dbReference type="EMBL" id="RAWB01000105">
    <property type="protein sequence ID" value="RKH60913.1"/>
    <property type="molecule type" value="Genomic_DNA"/>
</dbReference>
<evidence type="ECO:0000259" key="2">
    <source>
        <dbReference type="Pfam" id="PF17936"/>
    </source>
</evidence>
<feature type="compositionally biased region" description="Basic and acidic residues" evidence="1">
    <location>
        <begin position="570"/>
        <end position="583"/>
    </location>
</feature>
<evidence type="ECO:0000313" key="5">
    <source>
        <dbReference type="Proteomes" id="UP000272888"/>
    </source>
</evidence>
<feature type="compositionally biased region" description="Polar residues" evidence="1">
    <location>
        <begin position="483"/>
        <end position="511"/>
    </location>
</feature>
<feature type="domain" description="Bacterial Ig" evidence="2">
    <location>
        <begin position="292"/>
        <end position="370"/>
    </location>
</feature>
<dbReference type="InterPro" id="IPR041498">
    <property type="entry name" value="Big_6"/>
</dbReference>
<comment type="caution">
    <text evidence="4">The sequence shown here is derived from an EMBL/GenBank/DDBJ whole genome shotgun (WGS) entry which is preliminary data.</text>
</comment>
<protein>
    <recommendedName>
        <fullName evidence="6">Ig-like domain-containing protein</fullName>
    </recommendedName>
</protein>
<name>A0A3A8PX13_9BACT</name>
<dbReference type="Gene3D" id="2.60.40.10">
    <property type="entry name" value="Immunoglobulins"/>
    <property type="match status" value="5"/>
</dbReference>
<dbReference type="InterPro" id="IPR013783">
    <property type="entry name" value="Ig-like_fold"/>
</dbReference>
<evidence type="ECO:0000259" key="3">
    <source>
        <dbReference type="Pfam" id="PF19077"/>
    </source>
</evidence>
<evidence type="ECO:0008006" key="6">
    <source>
        <dbReference type="Google" id="ProtNLM"/>
    </source>
</evidence>
<dbReference type="NCBIfam" id="NF033510">
    <property type="entry name" value="Ca_tandemer"/>
    <property type="match status" value="4"/>
</dbReference>
<dbReference type="Gene3D" id="2.60.40.1800">
    <property type="match status" value="1"/>
</dbReference>
<feature type="region of interest" description="Disordered" evidence="1">
    <location>
        <begin position="566"/>
        <end position="593"/>
    </location>
</feature>